<protein>
    <recommendedName>
        <fullName evidence="1">CN hydrolase domain-containing protein</fullName>
    </recommendedName>
</protein>
<dbReference type="Pfam" id="PF00795">
    <property type="entry name" value="CN_hydrolase"/>
    <property type="match status" value="1"/>
</dbReference>
<dbReference type="OrthoDB" id="10250282at2759"/>
<reference evidence="2 3" key="1">
    <citation type="submission" date="2017-03" db="EMBL/GenBank/DDBJ databases">
        <title>Genomes of endolithic fungi from Antarctica.</title>
        <authorList>
            <person name="Coleine C."/>
            <person name="Masonjones S."/>
            <person name="Stajich J.E."/>
        </authorList>
    </citation>
    <scope>NUCLEOTIDE SEQUENCE [LARGE SCALE GENOMIC DNA]</scope>
    <source>
        <strain evidence="2 3">CCFEE 6315</strain>
    </source>
</reference>
<dbReference type="InterPro" id="IPR003010">
    <property type="entry name" value="C-N_Hydrolase"/>
</dbReference>
<evidence type="ECO:0000313" key="3">
    <source>
        <dbReference type="Proteomes" id="UP000308549"/>
    </source>
</evidence>
<dbReference type="Gene3D" id="3.60.110.10">
    <property type="entry name" value="Carbon-nitrogen hydrolase"/>
    <property type="match status" value="1"/>
</dbReference>
<gene>
    <name evidence="2" type="ORF">B0A50_05834</name>
</gene>
<evidence type="ECO:0000259" key="1">
    <source>
        <dbReference type="PROSITE" id="PS50263"/>
    </source>
</evidence>
<dbReference type="EMBL" id="NAJL01000033">
    <property type="protein sequence ID" value="TKA25737.1"/>
    <property type="molecule type" value="Genomic_DNA"/>
</dbReference>
<keyword evidence="3" id="KW-1185">Reference proteome</keyword>
<dbReference type="PROSITE" id="PS50263">
    <property type="entry name" value="CN_HYDROLASE"/>
    <property type="match status" value="1"/>
</dbReference>
<dbReference type="PANTHER" id="PTHR23088">
    <property type="entry name" value="NITRILASE-RELATED"/>
    <property type="match status" value="1"/>
</dbReference>
<proteinExistence type="predicted"/>
<dbReference type="SUPFAM" id="SSF56317">
    <property type="entry name" value="Carbon-nitrogen hydrolase"/>
    <property type="match status" value="1"/>
</dbReference>
<dbReference type="PANTHER" id="PTHR23088:SF27">
    <property type="entry name" value="DEAMINATED GLUTATHIONE AMIDASE"/>
    <property type="match status" value="1"/>
</dbReference>
<accession>A0A4U0TU82</accession>
<name>A0A4U0TU82_9PEZI</name>
<dbReference type="InterPro" id="IPR036526">
    <property type="entry name" value="C-N_Hydrolase_sf"/>
</dbReference>
<dbReference type="Proteomes" id="UP000308549">
    <property type="component" value="Unassembled WGS sequence"/>
</dbReference>
<comment type="caution">
    <text evidence="2">The sequence shown here is derived from an EMBL/GenBank/DDBJ whole genome shotgun (WGS) entry which is preliminary data.</text>
</comment>
<feature type="domain" description="CN hydrolase" evidence="1">
    <location>
        <begin position="1"/>
        <end position="243"/>
    </location>
</feature>
<sequence length="259" mass="28443">MVKNTPWTPEDGAGETPKMARAALFLPEASDYIGSSPAESKSLAQPVTTSPFVQGLIQEAQHHHLPISVGIHEPSSDPTSSRIKNTLIYITATGQITQRYQKLHLFDLDIPDGPTMRESDIIEPGREILPPFPTPVGKVGSQICFDLRFPEPALALKRQGAEILLYPSAFMPETGAAHWMALLRARAIESESYVFAAAQVGWHNAKRRSYGHGVVIDPWGKVVVELGGEGTGEVEVGFVDVDLEKVERTRKMVPLLRRT</sequence>
<dbReference type="AlphaFoldDB" id="A0A4U0TU82"/>
<evidence type="ECO:0000313" key="2">
    <source>
        <dbReference type="EMBL" id="TKA25737.1"/>
    </source>
</evidence>
<organism evidence="2 3">
    <name type="scientific">Salinomyces thailandicus</name>
    <dbReference type="NCBI Taxonomy" id="706561"/>
    <lineage>
        <taxon>Eukaryota</taxon>
        <taxon>Fungi</taxon>
        <taxon>Dikarya</taxon>
        <taxon>Ascomycota</taxon>
        <taxon>Pezizomycotina</taxon>
        <taxon>Dothideomycetes</taxon>
        <taxon>Dothideomycetidae</taxon>
        <taxon>Mycosphaerellales</taxon>
        <taxon>Teratosphaeriaceae</taxon>
        <taxon>Salinomyces</taxon>
    </lineage>
</organism>